<dbReference type="GO" id="GO:0005886">
    <property type="term" value="C:plasma membrane"/>
    <property type="evidence" value="ECO:0007669"/>
    <property type="project" value="UniProtKB-SubCell"/>
</dbReference>
<keyword evidence="3 6" id="KW-0812">Transmembrane</keyword>
<keyword evidence="2" id="KW-1003">Cell membrane</keyword>
<accession>A0A979GNS8</accession>
<sequence>MFKSYLKATLRSLWKNKTFSFLNIFGLAIGIVCAGVIFLWVEDELNYDNVHLKKGRLYEVMTNSDYAGDIRTFGSTPGLAGPAIREEIPGIVNSCRMTDFSPSFLFNTGDKPVYASGRYVDAAFFSMFTIPFIEGNPATAFKEPYSIVVSQQAARNIFGDDKNIVGRRVKVDNKQEFLVSGVMKDQPENSSFRFEWVASFDLFFQQNKASLSVWANCSPLTFVELSPRADVAAINKQLYPFVQRRSKETNNHLFLFSMNDWRLYNKFDNGKQAGGRITYVRMFSILAWIILLIACINFMNLATARSEKRAREVGVRKVMGADKKGLVMQFIGEAILMAAAGCALAVLLLALILPVAGPLLGKTLVVGLGNPVHIAALLVVTLLCGLIAGSYPAFYLSSFNPVSVLKGANLKLGGAGFIRRGLVVLQFSVSIILTVCTVVIYQQIHYVKSRDIGFQKERLISIDLKGDMLNRYDAIKQELLRTGVVENIGLSDHPTLYDGNNTSSLSWQGKPENSDLVVSTRLASPGFFNTMGMQLIDGKDFNEGSTDKLSVVITAALAKKMGTGSAIGKTIEMTTDDGAPLFLTVTGVVKDYVYGNMYGTSDPVLFYNMPQVANVMYLRLKASVAPEKAIAAIEKVITAASPAYPFGYTFVDDQFDNMFQSEMLVNRLSRVFAILALIISCLGLFGLAAYTAERRTREIGIRKVLGASVASITTLLSGEFLKLVLISCVVAFPFAWWAMSVWLQQYAYRVAIQWWVFLLAGLAAVAISLLTISFQSVKAALMNPVKSLRAE</sequence>
<proteinExistence type="predicted"/>
<dbReference type="EMBL" id="CP001699">
    <property type="protein sequence ID" value="ACU58713.1"/>
    <property type="molecule type" value="Genomic_DNA"/>
</dbReference>
<feature type="transmembrane region" description="Helical" evidence="6">
    <location>
        <begin position="752"/>
        <end position="772"/>
    </location>
</feature>
<dbReference type="InterPro" id="IPR003838">
    <property type="entry name" value="ABC3_permease_C"/>
</dbReference>
<evidence type="ECO:0000256" key="6">
    <source>
        <dbReference type="SAM" id="Phobius"/>
    </source>
</evidence>
<keyword evidence="4 6" id="KW-1133">Transmembrane helix</keyword>
<reference evidence="9 10" key="2">
    <citation type="journal article" date="2010" name="Stand. Genomic Sci.">
        <title>Complete genome sequence of Chitinophaga pinensis type strain (UQM 2034).</title>
        <authorList>
            <person name="Glavina Del Rio T."/>
            <person name="Abt B."/>
            <person name="Spring S."/>
            <person name="Lapidus A."/>
            <person name="Nolan M."/>
            <person name="Tice H."/>
            <person name="Copeland A."/>
            <person name="Cheng J.F."/>
            <person name="Chen F."/>
            <person name="Bruce D."/>
            <person name="Goodwin L."/>
            <person name="Pitluck S."/>
            <person name="Ivanova N."/>
            <person name="Mavromatis K."/>
            <person name="Mikhailova N."/>
            <person name="Pati A."/>
            <person name="Chen A."/>
            <person name="Palaniappan K."/>
            <person name="Land M."/>
            <person name="Hauser L."/>
            <person name="Chang Y.J."/>
            <person name="Jeffries C.D."/>
            <person name="Chain P."/>
            <person name="Saunders E."/>
            <person name="Detter J.C."/>
            <person name="Brettin T."/>
            <person name="Rohde M."/>
            <person name="Goker M."/>
            <person name="Bristow J."/>
            <person name="Eisen J.A."/>
            <person name="Markowitz V."/>
            <person name="Hugenholtz P."/>
            <person name="Kyrpides N.C."/>
            <person name="Klenk H.P."/>
            <person name="Lucas S."/>
        </authorList>
    </citation>
    <scope>NUCLEOTIDE SEQUENCE [LARGE SCALE GENOMIC DNA]</scope>
    <source>
        <strain evidence="10">ATCC 43595 / DSM 2588 / LMG 13176 / NBRC 15968 / NCIMB 11800 / UQM 2034</strain>
    </source>
</reference>
<feature type="transmembrane region" description="Helical" evidence="6">
    <location>
        <begin position="704"/>
        <end position="732"/>
    </location>
</feature>
<feature type="domain" description="ABC3 transporter permease C-terminal" evidence="7">
    <location>
        <begin position="285"/>
        <end position="401"/>
    </location>
</feature>
<feature type="domain" description="MacB-like periplasmic core" evidence="8">
    <location>
        <begin position="512"/>
        <end position="635"/>
    </location>
</feature>
<keyword evidence="5 6" id="KW-0472">Membrane</keyword>
<feature type="transmembrane region" description="Helical" evidence="6">
    <location>
        <begin position="325"/>
        <end position="352"/>
    </location>
</feature>
<dbReference type="PANTHER" id="PTHR30572">
    <property type="entry name" value="MEMBRANE COMPONENT OF TRANSPORTER-RELATED"/>
    <property type="match status" value="1"/>
</dbReference>
<feature type="transmembrane region" description="Helical" evidence="6">
    <location>
        <begin position="21"/>
        <end position="41"/>
    </location>
</feature>
<dbReference type="PANTHER" id="PTHR30572:SF18">
    <property type="entry name" value="ABC-TYPE MACROLIDE FAMILY EXPORT SYSTEM PERMEASE COMPONENT 2"/>
    <property type="match status" value="1"/>
</dbReference>
<feature type="domain" description="ABC3 transporter permease C-terminal" evidence="7">
    <location>
        <begin position="671"/>
        <end position="784"/>
    </location>
</feature>
<dbReference type="KEGG" id="cpi:Cpin_1215"/>
<evidence type="ECO:0000256" key="4">
    <source>
        <dbReference type="ARBA" id="ARBA00022989"/>
    </source>
</evidence>
<dbReference type="Proteomes" id="UP000002215">
    <property type="component" value="Chromosome"/>
</dbReference>
<evidence type="ECO:0008006" key="11">
    <source>
        <dbReference type="Google" id="ProtNLM"/>
    </source>
</evidence>
<dbReference type="InterPro" id="IPR025857">
    <property type="entry name" value="MacB_PCD"/>
</dbReference>
<dbReference type="RefSeq" id="WP_012788889.1">
    <property type="nucleotide sequence ID" value="NC_013132.1"/>
</dbReference>
<feature type="domain" description="MacB-like periplasmic core" evidence="8">
    <location>
        <begin position="20"/>
        <end position="238"/>
    </location>
</feature>
<comment type="subcellular location">
    <subcellularLocation>
        <location evidence="1">Cell membrane</location>
        <topology evidence="1">Multi-pass membrane protein</topology>
    </subcellularLocation>
</comment>
<feature type="transmembrane region" description="Helical" evidence="6">
    <location>
        <begin position="671"/>
        <end position="692"/>
    </location>
</feature>
<evidence type="ECO:0000256" key="1">
    <source>
        <dbReference type="ARBA" id="ARBA00004651"/>
    </source>
</evidence>
<feature type="transmembrane region" description="Helical" evidence="6">
    <location>
        <begin position="372"/>
        <end position="396"/>
    </location>
</feature>
<dbReference type="GO" id="GO:0022857">
    <property type="term" value="F:transmembrane transporter activity"/>
    <property type="evidence" value="ECO:0007669"/>
    <property type="project" value="TreeGrafter"/>
</dbReference>
<feature type="transmembrane region" description="Helical" evidence="6">
    <location>
        <begin position="417"/>
        <end position="441"/>
    </location>
</feature>
<evidence type="ECO:0000313" key="9">
    <source>
        <dbReference type="EMBL" id="ACU58713.1"/>
    </source>
</evidence>
<dbReference type="Pfam" id="PF12704">
    <property type="entry name" value="MacB_PCD"/>
    <property type="match status" value="2"/>
</dbReference>
<evidence type="ECO:0000313" key="10">
    <source>
        <dbReference type="Proteomes" id="UP000002215"/>
    </source>
</evidence>
<reference evidence="10" key="1">
    <citation type="submission" date="2009-08" db="EMBL/GenBank/DDBJ databases">
        <title>The complete genome of Chitinophaga pinensis DSM 2588.</title>
        <authorList>
            <consortium name="US DOE Joint Genome Institute (JGI-PGF)"/>
            <person name="Lucas S."/>
            <person name="Copeland A."/>
            <person name="Lapidus A."/>
            <person name="Glavina del Rio T."/>
            <person name="Dalin E."/>
            <person name="Tice H."/>
            <person name="Bruce D."/>
            <person name="Goodwin L."/>
            <person name="Pitluck S."/>
            <person name="Kyrpides N."/>
            <person name="Mavromatis K."/>
            <person name="Ivanova N."/>
            <person name="Mikhailova N."/>
            <person name="Sims D."/>
            <person name="Meinche L."/>
            <person name="Brettin T."/>
            <person name="Detter J.C."/>
            <person name="Han C."/>
            <person name="Larimer F."/>
            <person name="Land M."/>
            <person name="Hauser L."/>
            <person name="Markowitz V."/>
            <person name="Cheng J.-F."/>
            <person name="Hugenholtz P."/>
            <person name="Woyke T."/>
            <person name="Wu D."/>
            <person name="Spring S."/>
            <person name="Klenk H.-P."/>
            <person name="Eisen J.A."/>
        </authorList>
    </citation>
    <scope>NUCLEOTIDE SEQUENCE [LARGE SCALE GENOMIC DNA]</scope>
    <source>
        <strain evidence="10">ATCC 43595 / DSM 2588 / LMG 13176 / NBRC 15968 / NCIMB 11800 / UQM 2034</strain>
    </source>
</reference>
<evidence type="ECO:0000259" key="8">
    <source>
        <dbReference type="Pfam" id="PF12704"/>
    </source>
</evidence>
<evidence type="ECO:0000256" key="2">
    <source>
        <dbReference type="ARBA" id="ARBA00022475"/>
    </source>
</evidence>
<dbReference type="InterPro" id="IPR050250">
    <property type="entry name" value="Macrolide_Exporter_MacB"/>
</dbReference>
<evidence type="ECO:0000256" key="5">
    <source>
        <dbReference type="ARBA" id="ARBA00023136"/>
    </source>
</evidence>
<organism evidence="9 10">
    <name type="scientific">Chitinophaga pinensis (strain ATCC 43595 / DSM 2588 / LMG 13176 / NBRC 15968 / NCIMB 11800 / UQM 2034)</name>
    <dbReference type="NCBI Taxonomy" id="485918"/>
    <lineage>
        <taxon>Bacteria</taxon>
        <taxon>Pseudomonadati</taxon>
        <taxon>Bacteroidota</taxon>
        <taxon>Chitinophagia</taxon>
        <taxon>Chitinophagales</taxon>
        <taxon>Chitinophagaceae</taxon>
        <taxon>Chitinophaga</taxon>
    </lineage>
</organism>
<dbReference type="Pfam" id="PF02687">
    <property type="entry name" value="FtsX"/>
    <property type="match status" value="2"/>
</dbReference>
<feature type="transmembrane region" description="Helical" evidence="6">
    <location>
        <begin position="285"/>
        <end position="304"/>
    </location>
</feature>
<gene>
    <name evidence="9" type="ordered locus">Cpin_1215</name>
</gene>
<evidence type="ECO:0000256" key="3">
    <source>
        <dbReference type="ARBA" id="ARBA00022692"/>
    </source>
</evidence>
<dbReference type="AlphaFoldDB" id="A0A979GNS8"/>
<dbReference type="OrthoDB" id="5933722at2"/>
<evidence type="ECO:0000259" key="7">
    <source>
        <dbReference type="Pfam" id="PF02687"/>
    </source>
</evidence>
<name>A0A979GNS8_CHIPD</name>
<protein>
    <recommendedName>
        <fullName evidence="11">FtsX-like permease family protein</fullName>
    </recommendedName>
</protein>